<protein>
    <recommendedName>
        <fullName evidence="1">GIY-YIG domain-containing protein</fullName>
    </recommendedName>
</protein>
<organism evidence="2 3">
    <name type="scientific">Fictibacillus arsenicus</name>
    <dbReference type="NCBI Taxonomy" id="255247"/>
    <lineage>
        <taxon>Bacteria</taxon>
        <taxon>Bacillati</taxon>
        <taxon>Bacillota</taxon>
        <taxon>Bacilli</taxon>
        <taxon>Bacillales</taxon>
        <taxon>Fictibacillaceae</taxon>
        <taxon>Fictibacillus</taxon>
    </lineage>
</organism>
<dbReference type="PROSITE" id="PS50164">
    <property type="entry name" value="GIY_YIG"/>
    <property type="match status" value="1"/>
</dbReference>
<proteinExistence type="predicted"/>
<dbReference type="EMBL" id="MQMF01000001">
    <property type="protein sequence ID" value="OOE14043.1"/>
    <property type="molecule type" value="Genomic_DNA"/>
</dbReference>
<gene>
    <name evidence="2" type="ORF">UN64_02180</name>
</gene>
<evidence type="ECO:0000313" key="3">
    <source>
        <dbReference type="Proteomes" id="UP000188597"/>
    </source>
</evidence>
<dbReference type="Proteomes" id="UP000188597">
    <property type="component" value="Unassembled WGS sequence"/>
</dbReference>
<dbReference type="OrthoDB" id="2656488at2"/>
<dbReference type="InterPro" id="IPR025579">
    <property type="entry name" value="DUF4357"/>
</dbReference>
<dbReference type="InterPro" id="IPR000305">
    <property type="entry name" value="GIY-YIG_endonuc"/>
</dbReference>
<accession>A0A1V3GB03</accession>
<reference evidence="2 3" key="1">
    <citation type="submission" date="2016-11" db="EMBL/GenBank/DDBJ databases">
        <authorList>
            <person name="Jaros S."/>
            <person name="Januszkiewicz K."/>
            <person name="Wedrychowicz H."/>
        </authorList>
    </citation>
    <scope>NUCLEOTIDE SEQUENCE [LARGE SCALE GENOMIC DNA]</scope>
    <source>
        <strain evidence="2 3">Con a/3</strain>
    </source>
</reference>
<evidence type="ECO:0000313" key="2">
    <source>
        <dbReference type="EMBL" id="OOE14043.1"/>
    </source>
</evidence>
<dbReference type="RefSeq" id="WP_077359458.1">
    <property type="nucleotide sequence ID" value="NZ_MQMF01000001.1"/>
</dbReference>
<dbReference type="AlphaFoldDB" id="A0A1V3GB03"/>
<evidence type="ECO:0000259" key="1">
    <source>
        <dbReference type="PROSITE" id="PS50164"/>
    </source>
</evidence>
<dbReference type="CDD" id="cd10447">
    <property type="entry name" value="GIY-YIG_unchar_2"/>
    <property type="match status" value="1"/>
</dbReference>
<sequence>MNDRTLMLYFPDTDYAASLKIFQDPTSQIRGFYFTKSQLNKVEILDYANNHAVYFLFSDSEESSVYIGQSVNGIKRIKSHLREKDFWQYGILFVTDNNSFDKLSIDYLEYFFIQAFAKTQYSLENHDLRTVMPNVNVFNQSTLNSFALQIQFLLEAMGISFKPSPSIDNELNNEIFNAKSPYNAQIAIRDGKFILLENSEIRAPLDRTKDWSDGGTFYKRSLRRFNQLIEAGKAVKLDDSIAKLVDDVEFNSPSTPAELCSGHSQNGWIFWQGLDGLRKEQLE</sequence>
<name>A0A1V3GB03_9BACL</name>
<feature type="domain" description="GIY-YIG" evidence="1">
    <location>
        <begin position="49"/>
        <end position="123"/>
    </location>
</feature>
<comment type="caution">
    <text evidence="2">The sequence shown here is derived from an EMBL/GenBank/DDBJ whole genome shotgun (WGS) entry which is preliminary data.</text>
</comment>
<dbReference type="Pfam" id="PF14267">
    <property type="entry name" value="DUF4357"/>
    <property type="match status" value="1"/>
</dbReference>